<evidence type="ECO:0000313" key="2">
    <source>
        <dbReference type="EMBL" id="KAG9396812.1"/>
    </source>
</evidence>
<keyword evidence="3" id="KW-1185">Reference proteome</keyword>
<reference evidence="2" key="1">
    <citation type="submission" date="2021-05" db="EMBL/GenBank/DDBJ databases">
        <title>A free-living protist that lacks canonical eukaryotic 1 DNA replication and segregation systems.</title>
        <authorList>
            <person name="Salas-Leiva D.E."/>
            <person name="Tromer E.C."/>
            <person name="Curtis B.A."/>
            <person name="Jerlstrom-Hultqvist J."/>
            <person name="Kolisko M."/>
            <person name="Yi Z."/>
            <person name="Salas-Leiva J.S."/>
            <person name="Gallot-Lavallee L."/>
            <person name="Kops G.J.P.L."/>
            <person name="Archibald J.M."/>
            <person name="Simpson A.G.B."/>
            <person name="Roger A.J."/>
        </authorList>
    </citation>
    <scope>NUCLEOTIDE SEQUENCE</scope>
    <source>
        <strain evidence="2">BICM</strain>
    </source>
</reference>
<sequence>MVSETLVMPDHLKETTSKGCIAFSDADLDWIFDSCNGQCFYCGARLGRNLHLQVPTKQQGYKCWEIEHLKAFSDFKDSKKSSNKGTNSQPPAQRAIVISPTRTTENSGSTRLANSHVASVSTQPAIAALPRSPIECTNTAPSTRPASRRE</sequence>
<gene>
    <name evidence="2" type="ORF">J8273_1855</name>
</gene>
<feature type="region of interest" description="Disordered" evidence="1">
    <location>
        <begin position="76"/>
        <end position="150"/>
    </location>
</feature>
<feature type="compositionally biased region" description="Polar residues" evidence="1">
    <location>
        <begin position="135"/>
        <end position="150"/>
    </location>
</feature>
<organism evidence="2 3">
    <name type="scientific">Carpediemonas membranifera</name>
    <dbReference type="NCBI Taxonomy" id="201153"/>
    <lineage>
        <taxon>Eukaryota</taxon>
        <taxon>Metamonada</taxon>
        <taxon>Carpediemonas-like organisms</taxon>
        <taxon>Carpediemonas</taxon>
    </lineage>
</organism>
<evidence type="ECO:0000256" key="1">
    <source>
        <dbReference type="SAM" id="MobiDB-lite"/>
    </source>
</evidence>
<evidence type="ECO:0000313" key="3">
    <source>
        <dbReference type="Proteomes" id="UP000717585"/>
    </source>
</evidence>
<dbReference type="EMBL" id="JAHDYR010000005">
    <property type="protein sequence ID" value="KAG9396812.1"/>
    <property type="molecule type" value="Genomic_DNA"/>
</dbReference>
<name>A0A8J6BBH7_9EUKA</name>
<protein>
    <submittedName>
        <fullName evidence="2">Uncharacterized protein</fullName>
    </submittedName>
</protein>
<comment type="caution">
    <text evidence="2">The sequence shown here is derived from an EMBL/GenBank/DDBJ whole genome shotgun (WGS) entry which is preliminary data.</text>
</comment>
<accession>A0A8J6BBH7</accession>
<proteinExistence type="predicted"/>
<dbReference type="Proteomes" id="UP000717585">
    <property type="component" value="Unassembled WGS sequence"/>
</dbReference>
<feature type="compositionally biased region" description="Polar residues" evidence="1">
    <location>
        <begin position="100"/>
        <end position="124"/>
    </location>
</feature>
<dbReference type="AlphaFoldDB" id="A0A8J6BBH7"/>